<organism evidence="1 2">
    <name type="scientific">Sinosporangium siamense</name>
    <dbReference type="NCBI Taxonomy" id="1367973"/>
    <lineage>
        <taxon>Bacteria</taxon>
        <taxon>Bacillati</taxon>
        <taxon>Actinomycetota</taxon>
        <taxon>Actinomycetes</taxon>
        <taxon>Streptosporangiales</taxon>
        <taxon>Streptosporangiaceae</taxon>
        <taxon>Sinosporangium</taxon>
    </lineage>
</organism>
<dbReference type="InterPro" id="IPR019089">
    <property type="entry name" value="Cas_GSU0054"/>
</dbReference>
<name>A0A919RML3_9ACTN</name>
<evidence type="ECO:0000313" key="1">
    <source>
        <dbReference type="EMBL" id="GII96338.1"/>
    </source>
</evidence>
<evidence type="ECO:0008006" key="3">
    <source>
        <dbReference type="Google" id="ProtNLM"/>
    </source>
</evidence>
<dbReference type="EMBL" id="BOOW01000044">
    <property type="protein sequence ID" value="GII96338.1"/>
    <property type="molecule type" value="Genomic_DNA"/>
</dbReference>
<evidence type="ECO:0000313" key="2">
    <source>
        <dbReference type="Proteomes" id="UP000606172"/>
    </source>
</evidence>
<dbReference type="RefSeq" id="WP_204031349.1">
    <property type="nucleotide sequence ID" value="NZ_BOOW01000044.1"/>
</dbReference>
<keyword evidence="2" id="KW-1185">Reference proteome</keyword>
<dbReference type="NCBIfam" id="TIGR02165">
    <property type="entry name" value="cas5_6_GSU0054"/>
    <property type="match status" value="1"/>
</dbReference>
<protein>
    <recommendedName>
        <fullName evidence="3">Type I-U CRISPR-associated protein Cas5/Cas6</fullName>
    </recommendedName>
</protein>
<comment type="caution">
    <text evidence="1">The sequence shown here is derived from an EMBL/GenBank/DDBJ whole genome shotgun (WGS) entry which is preliminary data.</text>
</comment>
<reference evidence="1" key="1">
    <citation type="submission" date="2021-01" db="EMBL/GenBank/DDBJ databases">
        <title>Whole genome shotgun sequence of Sinosporangium siamense NBRC 109515.</title>
        <authorList>
            <person name="Komaki H."/>
            <person name="Tamura T."/>
        </authorList>
    </citation>
    <scope>NUCLEOTIDE SEQUENCE</scope>
    <source>
        <strain evidence="1">NBRC 109515</strain>
    </source>
</reference>
<dbReference type="AlphaFoldDB" id="A0A919RML3"/>
<dbReference type="Pfam" id="PF09609">
    <property type="entry name" value="Cas_GSU0054"/>
    <property type="match status" value="1"/>
</dbReference>
<sequence length="189" mass="20441">MSLTVAVRLRQGRYDAAQVDPRRVEWPPHPARVFCALVASAACAEDWEALRWLERCGSPQVWAAPSTSTARVDSYVVTNEASAKGGSASWPGRTNGARARVSAVPADERFAFVWPEAEPDPGVVARLRRMARNVPYVGRSTGQAEVSVAPEALEGPAVWSQWLPSRLGDGDVVALRVPYPGYTDALIDA</sequence>
<accession>A0A919RML3</accession>
<dbReference type="Proteomes" id="UP000606172">
    <property type="component" value="Unassembled WGS sequence"/>
</dbReference>
<proteinExistence type="predicted"/>
<gene>
    <name evidence="1" type="ORF">Ssi02_65690</name>
</gene>